<dbReference type="Pfam" id="PF00093">
    <property type="entry name" value="VWC"/>
    <property type="match status" value="1"/>
</dbReference>
<dbReference type="PROSITE" id="PS50184">
    <property type="entry name" value="VWFC_2"/>
    <property type="match status" value="2"/>
</dbReference>
<dbReference type="PANTHER" id="PTHR24042">
    <property type="entry name" value="NEL HOMOLOG"/>
    <property type="match status" value="1"/>
</dbReference>
<dbReference type="InterPro" id="IPR051586">
    <property type="entry name" value="PKC-binding_NELL"/>
</dbReference>
<feature type="domain" description="Laminin G" evidence="8">
    <location>
        <begin position="22"/>
        <end position="193"/>
    </location>
</feature>
<feature type="domain" description="EGF-like" evidence="9">
    <location>
        <begin position="405"/>
        <end position="445"/>
    </location>
</feature>
<dbReference type="InterPro" id="IPR048287">
    <property type="entry name" value="TSPN-like_N"/>
</dbReference>
<evidence type="ECO:0000259" key="9">
    <source>
        <dbReference type="PROSITE" id="PS50026"/>
    </source>
</evidence>
<dbReference type="GeneTree" id="ENSGT00810000125439"/>
<dbReference type="InterPro" id="IPR018097">
    <property type="entry name" value="EGF_Ca-bd_CS"/>
</dbReference>
<dbReference type="SUPFAM" id="SSF57603">
    <property type="entry name" value="FnI-like domain"/>
    <property type="match status" value="1"/>
</dbReference>
<keyword evidence="2" id="KW-0732">Signal</keyword>
<dbReference type="GO" id="GO:0030855">
    <property type="term" value="P:epithelial cell differentiation"/>
    <property type="evidence" value="ECO:0007669"/>
    <property type="project" value="UniProtKB-ARBA"/>
</dbReference>
<evidence type="ECO:0000313" key="11">
    <source>
        <dbReference type="Ensembl" id="ENSHHUP00000070412.1"/>
    </source>
</evidence>
<dbReference type="PROSITE" id="PS01187">
    <property type="entry name" value="EGF_CA"/>
    <property type="match status" value="1"/>
</dbReference>
<keyword evidence="1 7" id="KW-0245">EGF-like domain</keyword>
<keyword evidence="12" id="KW-1185">Reference proteome</keyword>
<dbReference type="Gene3D" id="6.20.200.20">
    <property type="match status" value="1"/>
</dbReference>
<dbReference type="CDD" id="cd00110">
    <property type="entry name" value="LamG"/>
    <property type="match status" value="1"/>
</dbReference>
<dbReference type="SUPFAM" id="SSF49899">
    <property type="entry name" value="Concanavalin A-like lectins/glucanases"/>
    <property type="match status" value="1"/>
</dbReference>
<evidence type="ECO:0000259" key="8">
    <source>
        <dbReference type="PROSITE" id="PS50025"/>
    </source>
</evidence>
<dbReference type="SMART" id="SM00179">
    <property type="entry name" value="EGF_CA"/>
    <property type="match status" value="5"/>
</dbReference>
<protein>
    <submittedName>
        <fullName evidence="11">Neural EGFL like 2</fullName>
    </submittedName>
</protein>
<dbReference type="PROSITE" id="PS50025">
    <property type="entry name" value="LAM_G_DOMAIN"/>
    <property type="match status" value="1"/>
</dbReference>
<organism evidence="11 12">
    <name type="scientific">Hucho hucho</name>
    <name type="common">huchen</name>
    <dbReference type="NCBI Taxonomy" id="62062"/>
    <lineage>
        <taxon>Eukaryota</taxon>
        <taxon>Metazoa</taxon>
        <taxon>Chordata</taxon>
        <taxon>Craniata</taxon>
        <taxon>Vertebrata</taxon>
        <taxon>Euteleostomi</taxon>
        <taxon>Actinopterygii</taxon>
        <taxon>Neopterygii</taxon>
        <taxon>Teleostei</taxon>
        <taxon>Protacanthopterygii</taxon>
        <taxon>Salmoniformes</taxon>
        <taxon>Salmonidae</taxon>
        <taxon>Salmoninae</taxon>
        <taxon>Hucho</taxon>
    </lineage>
</organism>
<dbReference type="CDD" id="cd00054">
    <property type="entry name" value="EGF_CA"/>
    <property type="match status" value="3"/>
</dbReference>
<dbReference type="PROSITE" id="PS01208">
    <property type="entry name" value="VWFC_1"/>
    <property type="match status" value="1"/>
</dbReference>
<dbReference type="GO" id="GO:0005509">
    <property type="term" value="F:calcium ion binding"/>
    <property type="evidence" value="ECO:0007669"/>
    <property type="project" value="InterPro"/>
</dbReference>
<dbReference type="AlphaFoldDB" id="A0A4W5Q353"/>
<dbReference type="InterPro" id="IPR013320">
    <property type="entry name" value="ConA-like_dom_sf"/>
</dbReference>
<reference evidence="12" key="1">
    <citation type="submission" date="2018-06" db="EMBL/GenBank/DDBJ databases">
        <title>Genome assembly of Danube salmon.</title>
        <authorList>
            <person name="Macqueen D.J."/>
            <person name="Gundappa M.K."/>
        </authorList>
    </citation>
    <scope>NUCLEOTIDE SEQUENCE [LARGE SCALE GENOMIC DNA]</scope>
</reference>
<dbReference type="Pfam" id="PF02210">
    <property type="entry name" value="Laminin_G_2"/>
    <property type="match status" value="1"/>
</dbReference>
<keyword evidence="5 7" id="KW-1015">Disulfide bond</keyword>
<keyword evidence="4" id="KW-0106">Calcium</keyword>
<feature type="disulfide bond" evidence="7">
    <location>
        <begin position="466"/>
        <end position="475"/>
    </location>
</feature>
<keyword evidence="3" id="KW-0677">Repeat</keyword>
<dbReference type="Gene3D" id="2.10.70.10">
    <property type="entry name" value="Complement Module, domain 1"/>
    <property type="match status" value="1"/>
</dbReference>
<dbReference type="InterPro" id="IPR001007">
    <property type="entry name" value="VWF_dom"/>
</dbReference>
<evidence type="ECO:0000256" key="7">
    <source>
        <dbReference type="PROSITE-ProRule" id="PRU00076"/>
    </source>
</evidence>
<dbReference type="GO" id="GO:0005080">
    <property type="term" value="F:protein kinase C binding"/>
    <property type="evidence" value="ECO:0007669"/>
    <property type="project" value="TreeGrafter"/>
</dbReference>
<dbReference type="Ensembl" id="ENSHHUT00000072758.1">
    <property type="protein sequence ID" value="ENSHHUP00000070412.1"/>
    <property type="gene ID" value="ENSHHUG00000041075.1"/>
</dbReference>
<feature type="domain" description="EGF-like" evidence="9">
    <location>
        <begin position="446"/>
        <end position="476"/>
    </location>
</feature>
<dbReference type="PROSITE" id="PS00010">
    <property type="entry name" value="ASX_HYDROXYL"/>
    <property type="match status" value="2"/>
</dbReference>
<name>A0A4W5Q353_9TELE</name>
<dbReference type="InterPro" id="IPR001791">
    <property type="entry name" value="Laminin_G"/>
</dbReference>
<evidence type="ECO:0000259" key="10">
    <source>
        <dbReference type="PROSITE" id="PS50184"/>
    </source>
</evidence>
<feature type="domain" description="VWFC" evidence="10">
    <location>
        <begin position="514"/>
        <end position="569"/>
    </location>
</feature>
<dbReference type="GO" id="GO:0008201">
    <property type="term" value="F:heparin binding"/>
    <property type="evidence" value="ECO:0007669"/>
    <property type="project" value="TreeGrafter"/>
</dbReference>
<dbReference type="SUPFAM" id="SSF57196">
    <property type="entry name" value="EGF/Laminin"/>
    <property type="match status" value="2"/>
</dbReference>
<evidence type="ECO:0000256" key="5">
    <source>
        <dbReference type="ARBA" id="ARBA00023157"/>
    </source>
</evidence>
<dbReference type="Pfam" id="PF07645">
    <property type="entry name" value="EGF_CA"/>
    <property type="match status" value="2"/>
</dbReference>
<dbReference type="PROSITE" id="PS00022">
    <property type="entry name" value="EGF_1"/>
    <property type="match status" value="1"/>
</dbReference>
<evidence type="ECO:0000256" key="2">
    <source>
        <dbReference type="ARBA" id="ARBA00022729"/>
    </source>
</evidence>
<feature type="domain" description="EGF-like" evidence="9">
    <location>
        <begin position="363"/>
        <end position="401"/>
    </location>
</feature>
<dbReference type="Proteomes" id="UP000314982">
    <property type="component" value="Unassembled WGS sequence"/>
</dbReference>
<dbReference type="Gene3D" id="2.60.120.200">
    <property type="match status" value="1"/>
</dbReference>
<evidence type="ECO:0000256" key="3">
    <source>
        <dbReference type="ARBA" id="ARBA00022737"/>
    </source>
</evidence>
<dbReference type="GO" id="GO:0005737">
    <property type="term" value="C:cytoplasm"/>
    <property type="evidence" value="ECO:0007669"/>
    <property type="project" value="TreeGrafter"/>
</dbReference>
<dbReference type="Pfam" id="PF12947">
    <property type="entry name" value="EGF_3"/>
    <property type="match status" value="1"/>
</dbReference>
<dbReference type="InterPro" id="IPR024731">
    <property type="entry name" value="NELL2-like_EGF"/>
</dbReference>
<dbReference type="InterPro" id="IPR009030">
    <property type="entry name" value="Growth_fac_rcpt_cys_sf"/>
</dbReference>
<dbReference type="SMART" id="SM00214">
    <property type="entry name" value="VWC"/>
    <property type="match status" value="2"/>
</dbReference>
<feature type="domain" description="VWFC" evidence="10">
    <location>
        <begin position="574"/>
        <end position="632"/>
    </location>
</feature>
<dbReference type="SMART" id="SM00210">
    <property type="entry name" value="TSPN"/>
    <property type="match status" value="1"/>
</dbReference>
<evidence type="ECO:0000256" key="1">
    <source>
        <dbReference type="ARBA" id="ARBA00022536"/>
    </source>
</evidence>
<dbReference type="SUPFAM" id="SSF57184">
    <property type="entry name" value="Growth factor receptor domain"/>
    <property type="match status" value="1"/>
</dbReference>
<sequence>MTLGEGFDGVTQVQGYHSESRAFHFQGSSREVKAPEDVSEQMLQKLRGRREFTVVVTLKQEHFNSGVILSIHHYEQRFLELESSGQRSEVRLHYRTKGQKAHTEVFPYSLADGQWHKVSVAVSASHIILHVDCNRIYERVVEIPFMDIPEDTTFWLGQRNSAHGFFKGVMQDVQILVMPQGFISQCPDLNRTCPTCNDFHGLVQKIMELQDILAKTSSKLSRAEEMMNGLDGCYCERTCSVKGVVYREDESLTDGCRNCTCTVGYISVYTACVCVLRVCVLRVCERTMHRVVITSPCPELNCPESEQVTLTNRCCKVCRGHDFCAEGHGCVEHSDCVNLEAGARCSCKDGFRPLRDDNAYCEDIDECAEGKHYCRENTMCVNSPGSFMCVCHTGYIRIDDYCCTEHDECVSGLHTCAQNALCFNTVGGHSCSCKPGYTGNGTICKAMCGGLCQNGGTCISPNNCICQLGFTGKRCETDINECKTGRNTCANDTVCFNLEGGYDCRCPHGRNCTGDCIHDNKVKHNGQIWVLDNDRCSVCSCQTGRVMCRRMVCDCENPTADLFCCPECDPRLSSQCLHQNGLLTYGSGDTWVENCQQCQCLQGQVDCWPLLCPHVDCEFTVVPEGECCARCVTDPCQADTIRNNITKTCMDEHGIQRFSGSSWVKHSTECTLCQCKVTAMDINYIYADFGQLYPMLALNTP</sequence>
<evidence type="ECO:0000256" key="4">
    <source>
        <dbReference type="ARBA" id="ARBA00022837"/>
    </source>
</evidence>
<dbReference type="InterPro" id="IPR000152">
    <property type="entry name" value="EGF-type_Asp/Asn_hydroxyl_site"/>
</dbReference>
<dbReference type="InterPro" id="IPR000742">
    <property type="entry name" value="EGF"/>
</dbReference>
<dbReference type="SMART" id="SM00282">
    <property type="entry name" value="LamG"/>
    <property type="match status" value="1"/>
</dbReference>
<reference evidence="11" key="2">
    <citation type="submission" date="2025-08" db="UniProtKB">
        <authorList>
            <consortium name="Ensembl"/>
        </authorList>
    </citation>
    <scope>IDENTIFICATION</scope>
</reference>
<proteinExistence type="predicted"/>
<feature type="domain" description="EGF-like" evidence="9">
    <location>
        <begin position="478"/>
        <end position="513"/>
    </location>
</feature>
<evidence type="ECO:0000256" key="6">
    <source>
        <dbReference type="ARBA" id="ARBA00023180"/>
    </source>
</evidence>
<dbReference type="PROSITE" id="PS50026">
    <property type="entry name" value="EGF_3"/>
    <property type="match status" value="5"/>
</dbReference>
<dbReference type="Gene3D" id="2.10.25.10">
    <property type="entry name" value="Laminin"/>
    <property type="match status" value="5"/>
</dbReference>
<feature type="domain" description="EGF-like" evidence="9">
    <location>
        <begin position="320"/>
        <end position="362"/>
    </location>
</feature>
<keyword evidence="6" id="KW-0325">Glycoprotein</keyword>
<accession>A0A4W5Q353</accession>
<evidence type="ECO:0000313" key="12">
    <source>
        <dbReference type="Proteomes" id="UP000314982"/>
    </source>
</evidence>
<dbReference type="SMART" id="SM00181">
    <property type="entry name" value="EGF"/>
    <property type="match status" value="5"/>
</dbReference>
<comment type="caution">
    <text evidence="7">Lacks conserved residue(s) required for the propagation of feature annotation.</text>
</comment>
<dbReference type="PANTHER" id="PTHR24042:SF0">
    <property type="entry name" value="PROTEIN KINASE C-BINDING PROTEIN NELL2"/>
    <property type="match status" value="1"/>
</dbReference>
<feature type="disulfide bond" evidence="7">
    <location>
        <begin position="448"/>
        <end position="458"/>
    </location>
</feature>
<reference evidence="11" key="3">
    <citation type="submission" date="2025-09" db="UniProtKB">
        <authorList>
            <consortium name="Ensembl"/>
        </authorList>
    </citation>
    <scope>IDENTIFICATION</scope>
</reference>
<dbReference type="PROSITE" id="PS01186">
    <property type="entry name" value="EGF_2"/>
    <property type="match status" value="2"/>
</dbReference>
<dbReference type="InterPro" id="IPR001881">
    <property type="entry name" value="EGF-like_Ca-bd_dom"/>
</dbReference>
<dbReference type="InterPro" id="IPR049883">
    <property type="entry name" value="NOTCH1_EGF-like"/>
</dbReference>
<dbReference type="GO" id="GO:0005615">
    <property type="term" value="C:extracellular space"/>
    <property type="evidence" value="ECO:0007669"/>
    <property type="project" value="TreeGrafter"/>
</dbReference>